<organism evidence="4">
    <name type="scientific">uncultured Solirubrobacteraceae bacterium</name>
    <dbReference type="NCBI Taxonomy" id="1162706"/>
    <lineage>
        <taxon>Bacteria</taxon>
        <taxon>Bacillati</taxon>
        <taxon>Actinomycetota</taxon>
        <taxon>Thermoleophilia</taxon>
        <taxon>Solirubrobacterales</taxon>
        <taxon>Solirubrobacteraceae</taxon>
        <taxon>environmental samples</taxon>
    </lineage>
</organism>
<dbReference type="InterPro" id="IPR035901">
    <property type="entry name" value="GIY-YIG_endonuc_sf"/>
</dbReference>
<dbReference type="SUPFAM" id="SSF53098">
    <property type="entry name" value="Ribonuclease H-like"/>
    <property type="match status" value="1"/>
</dbReference>
<proteinExistence type="predicted"/>
<dbReference type="SUPFAM" id="SSF82771">
    <property type="entry name" value="GIY-YIG endonuclease"/>
    <property type="match status" value="1"/>
</dbReference>
<dbReference type="InterPro" id="IPR050066">
    <property type="entry name" value="UvrABC_protein_C"/>
</dbReference>
<dbReference type="SMART" id="SM00465">
    <property type="entry name" value="GIYc"/>
    <property type="match status" value="1"/>
</dbReference>
<dbReference type="InterPro" id="IPR000305">
    <property type="entry name" value="GIY-YIG_endonuc"/>
</dbReference>
<evidence type="ECO:0000313" key="4">
    <source>
        <dbReference type="EMBL" id="CAA9529286.1"/>
    </source>
</evidence>
<sequence length="595" mass="64094">MGRAGYIAHRSAMCNRTCMASCARERIVRMNLLQQRLATTEFLVVDTETNGKAGEQCELTEVGAVLVGGGELHDRWETLVGGAAPLSRAIQRFTSITQGMVDEAPAADAVLPDLAELIGSPPVRVLVAHNAAFDRRVLRQAFARAGLEWPDPPTLCTVALARRFAPLVRQRRLAALADALGVEVHTTHRALADAETCARVFCALFGRLCAHAPTVADALDALHPARRRPRRARAGRTTGPIGAIKRHKPDTAALPDEPGVYIFRNSAGQVLYVGKSVALRTRARSHFASSAPAEGWTEQAALVDHQTTNSELGALVLEHRLIKQLRPPGNVVHKHDDAFVYLRCRLDIAYPVLEVAREPAAGRAVTIGPLRSRAAAVELKEQLDSLFGLRHCGRKLRLRPWPSAYGQMGRCMSPCLNDLDPNLYRRKLDEALALFTGDGDGGGALLAHLDGQMRAAAADERFERAAWLRRRRERIAALVGALDGALTATHARPQLVLAPHPRARRFDAFWLVGGGVADWDVLEQAGDMHERTLAALRRAGVHGSVAQLAGDGIGEARIVQTWLAARPGVPALELAPAPAAAQLAGFVAAATGGAR</sequence>
<dbReference type="Pfam" id="PF01541">
    <property type="entry name" value="GIY-YIG"/>
    <property type="match status" value="1"/>
</dbReference>
<dbReference type="GO" id="GO:0004527">
    <property type="term" value="F:exonuclease activity"/>
    <property type="evidence" value="ECO:0007669"/>
    <property type="project" value="UniProtKB-KW"/>
</dbReference>
<dbReference type="GO" id="GO:0003676">
    <property type="term" value="F:nucleic acid binding"/>
    <property type="evidence" value="ECO:0007669"/>
    <property type="project" value="InterPro"/>
</dbReference>
<evidence type="ECO:0000256" key="2">
    <source>
        <dbReference type="SAM" id="MobiDB-lite"/>
    </source>
</evidence>
<keyword evidence="1" id="KW-0540">Nuclease</keyword>
<dbReference type="SMART" id="SM00479">
    <property type="entry name" value="EXOIII"/>
    <property type="match status" value="1"/>
</dbReference>
<accession>A0A6J4TQ23</accession>
<dbReference type="Pfam" id="PF00929">
    <property type="entry name" value="RNase_T"/>
    <property type="match status" value="1"/>
</dbReference>
<keyword evidence="1" id="KW-0378">Hydrolase</keyword>
<reference evidence="4" key="1">
    <citation type="submission" date="2020-02" db="EMBL/GenBank/DDBJ databases">
        <authorList>
            <person name="Meier V. D."/>
        </authorList>
    </citation>
    <scope>NUCLEOTIDE SEQUENCE</scope>
    <source>
        <strain evidence="4">AVDCRST_MAG67</strain>
    </source>
</reference>
<dbReference type="CDD" id="cd10434">
    <property type="entry name" value="GIY-YIG_UvrC_Cho"/>
    <property type="match status" value="1"/>
</dbReference>
<keyword evidence="1" id="KW-0269">Exonuclease</keyword>
<feature type="region of interest" description="Disordered" evidence="2">
    <location>
        <begin position="227"/>
        <end position="249"/>
    </location>
</feature>
<dbReference type="PANTHER" id="PTHR30562:SF1">
    <property type="entry name" value="UVRABC SYSTEM PROTEIN C"/>
    <property type="match status" value="1"/>
</dbReference>
<dbReference type="PANTHER" id="PTHR30562">
    <property type="entry name" value="UVRC/OXIDOREDUCTASE"/>
    <property type="match status" value="1"/>
</dbReference>
<evidence type="ECO:0000259" key="3">
    <source>
        <dbReference type="PROSITE" id="PS50164"/>
    </source>
</evidence>
<name>A0A6J4TQ23_9ACTN</name>
<dbReference type="Gene3D" id="3.30.420.10">
    <property type="entry name" value="Ribonuclease H-like superfamily/Ribonuclease H"/>
    <property type="match status" value="1"/>
</dbReference>
<dbReference type="PROSITE" id="PS50164">
    <property type="entry name" value="GIY_YIG"/>
    <property type="match status" value="1"/>
</dbReference>
<protein>
    <recommendedName>
        <fullName evidence="3">GIY-YIG domain-containing protein</fullName>
    </recommendedName>
</protein>
<dbReference type="GO" id="GO:0006289">
    <property type="term" value="P:nucleotide-excision repair"/>
    <property type="evidence" value="ECO:0007669"/>
    <property type="project" value="InterPro"/>
</dbReference>
<dbReference type="FunFam" id="3.30.420.10:FF:000045">
    <property type="entry name" value="3'-5' exonuclease DinG"/>
    <property type="match status" value="1"/>
</dbReference>
<evidence type="ECO:0000256" key="1">
    <source>
        <dbReference type="ARBA" id="ARBA00022839"/>
    </source>
</evidence>
<dbReference type="InterPro" id="IPR047296">
    <property type="entry name" value="GIY-YIG_UvrC_Cho"/>
</dbReference>
<dbReference type="GO" id="GO:0009380">
    <property type="term" value="C:excinuclease repair complex"/>
    <property type="evidence" value="ECO:0007669"/>
    <property type="project" value="TreeGrafter"/>
</dbReference>
<dbReference type="AlphaFoldDB" id="A0A6J4TQ23"/>
<dbReference type="CDD" id="cd06127">
    <property type="entry name" value="DEDDh"/>
    <property type="match status" value="1"/>
</dbReference>
<dbReference type="EMBL" id="CADCVQ010000163">
    <property type="protein sequence ID" value="CAA9529286.1"/>
    <property type="molecule type" value="Genomic_DNA"/>
</dbReference>
<feature type="domain" description="GIY-YIG" evidence="3">
    <location>
        <begin position="256"/>
        <end position="331"/>
    </location>
</feature>
<dbReference type="InterPro" id="IPR036397">
    <property type="entry name" value="RNaseH_sf"/>
</dbReference>
<dbReference type="InterPro" id="IPR013520">
    <property type="entry name" value="Ribonucl_H"/>
</dbReference>
<dbReference type="InterPro" id="IPR012337">
    <property type="entry name" value="RNaseH-like_sf"/>
</dbReference>
<gene>
    <name evidence="4" type="ORF">AVDCRST_MAG67-3986</name>
</gene>
<dbReference type="Gene3D" id="3.40.1440.10">
    <property type="entry name" value="GIY-YIG endonuclease"/>
    <property type="match status" value="1"/>
</dbReference>